<dbReference type="Pfam" id="PF04432">
    <property type="entry name" value="FrhB_FdhB_C"/>
    <property type="match status" value="1"/>
</dbReference>
<dbReference type="PROSITE" id="PS00198">
    <property type="entry name" value="4FE4S_FER_1"/>
    <property type="match status" value="1"/>
</dbReference>
<dbReference type="PANTHER" id="PTHR31332">
    <property type="entry name" value="7-HYDROXYMETHYL CHLOROPHYLL A REDUCTASE, CHLOROPLASTIC"/>
    <property type="match status" value="1"/>
</dbReference>
<dbReference type="eggNOG" id="arCOG02650">
    <property type="taxonomic scope" value="Archaea"/>
</dbReference>
<feature type="domain" description="4Fe-4S ferredoxin-type" evidence="1">
    <location>
        <begin position="9"/>
        <end position="38"/>
    </location>
</feature>
<proteinExistence type="predicted"/>
<dbReference type="Proteomes" id="UP000006565">
    <property type="component" value="Chromosome"/>
</dbReference>
<dbReference type="AlphaFoldDB" id="E1RE57"/>
<dbReference type="Pfam" id="PF04422">
    <property type="entry name" value="FrhB_FdhB_N"/>
    <property type="match status" value="1"/>
</dbReference>
<reference evidence="2 3" key="1">
    <citation type="journal article" date="2010" name="Stand. Genomic Sci.">
        <title>Complete genome sequence of Methanoplanus petrolearius type strain (SEBR 4847).</title>
        <authorList>
            <person name="Brambilla E."/>
            <person name="Djao O.D."/>
            <person name="Daligault H."/>
            <person name="Lapidus A."/>
            <person name="Lucas S."/>
            <person name="Hammon N."/>
            <person name="Nolan M."/>
            <person name="Tice H."/>
            <person name="Cheng J.F."/>
            <person name="Han C."/>
            <person name="Tapia R."/>
            <person name="Goodwin L."/>
            <person name="Pitluck S."/>
            <person name="Liolios K."/>
            <person name="Ivanova N."/>
            <person name="Mavromatis K."/>
            <person name="Mikhailova N."/>
            <person name="Pati A."/>
            <person name="Chen A."/>
            <person name="Palaniappan K."/>
            <person name="Land M."/>
            <person name="Hauser L."/>
            <person name="Chang Y.J."/>
            <person name="Jeffries C.D."/>
            <person name="Rohde M."/>
            <person name="Spring S."/>
            <person name="Sikorski J."/>
            <person name="Goker M."/>
            <person name="Woyke T."/>
            <person name="Bristow J."/>
            <person name="Eisen J.A."/>
            <person name="Markowitz V."/>
            <person name="Hugenholtz P."/>
            <person name="Kyrpides N.C."/>
            <person name="Klenk H.P."/>
        </authorList>
    </citation>
    <scope>NUCLEOTIDE SEQUENCE [LARGE SCALE GENOMIC DNA]</scope>
    <source>
        <strain evidence="3">DSM 11571 / OCM 486 / SEBR 4847</strain>
    </source>
</reference>
<dbReference type="InterPro" id="IPR045220">
    <property type="entry name" value="FRHB/FDHB/HCAR-like"/>
</dbReference>
<dbReference type="Pfam" id="PF12838">
    <property type="entry name" value="Fer4_7"/>
    <property type="match status" value="1"/>
</dbReference>
<keyword evidence="3" id="KW-1185">Reference proteome</keyword>
<gene>
    <name evidence="2" type="ordered locus">Mpet_1260</name>
</gene>
<dbReference type="InterPro" id="IPR007525">
    <property type="entry name" value="FrhB_FdhB_C"/>
</dbReference>
<dbReference type="GO" id="GO:0052592">
    <property type="term" value="F:oxidoreductase activity, acting on CH or CH2 groups, with an iron-sulfur protein as acceptor"/>
    <property type="evidence" value="ECO:0007669"/>
    <property type="project" value="TreeGrafter"/>
</dbReference>
<sequence length="338" mass="36691" precursor="true">MGINYEDLKREVWDKGICSGCGACVAVCPANAIIFKKGDNSEAPVNTGYCKDLTDHVKCGACYAVCPHTGDAASDKKMLGEYISIGSAKSAFEVPGRQSGGAVTALLSNAFESGLIDGVITVSEDRWTHEPFSVLITSDEAITASAGSRYNWWVPTLASLKEAVIKKKLSRIAVVGTPCAVQALRKMKESDNDLVKPFGSSIRLIIGLFCTETFDYGKLIEGKLKSELDIEPWNIKSFDVKGRLEIKMNDGSVQVISLKELEECIRPGCFHCTDFTAVDSDISAGSVGSEEGLTTLIIRNKEGMGFVDSAVRNEKLIFSDEYESTPIEKLAEKKSKRK</sequence>
<dbReference type="EC" id="1.12.98.1" evidence="2"/>
<organism evidence="2 3">
    <name type="scientific">Methanolacinia petrolearia (strain DSM 11571 / OCM 486 / SEBR 4847)</name>
    <name type="common">Methanoplanus petrolearius</name>
    <dbReference type="NCBI Taxonomy" id="679926"/>
    <lineage>
        <taxon>Archaea</taxon>
        <taxon>Methanobacteriati</taxon>
        <taxon>Methanobacteriota</taxon>
        <taxon>Stenosarchaea group</taxon>
        <taxon>Methanomicrobia</taxon>
        <taxon>Methanomicrobiales</taxon>
        <taxon>Methanomicrobiaceae</taxon>
        <taxon>Methanolacinia</taxon>
    </lineage>
</organism>
<dbReference type="EMBL" id="CP002117">
    <property type="protein sequence ID" value="ADN36020.1"/>
    <property type="molecule type" value="Genomic_DNA"/>
</dbReference>
<dbReference type="OrthoDB" id="38261at2157"/>
<dbReference type="HOGENOM" id="CLU_037958_0_0_2"/>
<dbReference type="InterPro" id="IPR017896">
    <property type="entry name" value="4Fe4S_Fe-S-bd"/>
</dbReference>
<evidence type="ECO:0000259" key="1">
    <source>
        <dbReference type="PROSITE" id="PS51379"/>
    </source>
</evidence>
<dbReference type="GO" id="GO:0050454">
    <property type="term" value="F:coenzyme F420 hydrogenase activity"/>
    <property type="evidence" value="ECO:0007669"/>
    <property type="project" value="UniProtKB-EC"/>
</dbReference>
<evidence type="ECO:0000313" key="3">
    <source>
        <dbReference type="Proteomes" id="UP000006565"/>
    </source>
</evidence>
<dbReference type="STRING" id="679926.Mpet_1260"/>
<dbReference type="RefSeq" id="WP_013329198.1">
    <property type="nucleotide sequence ID" value="NC_014507.1"/>
</dbReference>
<evidence type="ECO:0000313" key="2">
    <source>
        <dbReference type="EMBL" id="ADN36020.1"/>
    </source>
</evidence>
<dbReference type="SUPFAM" id="SSF54862">
    <property type="entry name" value="4Fe-4S ferredoxins"/>
    <property type="match status" value="1"/>
</dbReference>
<dbReference type="Gene3D" id="3.30.70.20">
    <property type="match status" value="1"/>
</dbReference>
<dbReference type="GeneID" id="9743726"/>
<dbReference type="InterPro" id="IPR007516">
    <property type="entry name" value="Co_F420_Hydgase/DH_bsu_N"/>
</dbReference>
<dbReference type="InterPro" id="IPR017900">
    <property type="entry name" value="4Fe4S_Fe_S_CS"/>
</dbReference>
<dbReference type="PROSITE" id="PS51379">
    <property type="entry name" value="4FE4S_FER_2"/>
    <property type="match status" value="1"/>
</dbReference>
<name>E1RE57_METP4</name>
<dbReference type="PANTHER" id="PTHR31332:SF0">
    <property type="entry name" value="7-HYDROXYMETHYL CHLOROPHYLL A REDUCTASE, CHLOROPLASTIC"/>
    <property type="match status" value="1"/>
</dbReference>
<keyword evidence="2" id="KW-0560">Oxidoreductase</keyword>
<accession>E1RE57</accession>
<dbReference type="KEGG" id="mpi:Mpet_1260"/>
<protein>
    <submittedName>
        <fullName evidence="2">Coenzyme F420 hydrogenase</fullName>
        <ecNumber evidence="2">1.12.98.1</ecNumber>
    </submittedName>
</protein>